<dbReference type="EMBL" id="VIGH01000004">
    <property type="protein sequence ID" value="TQF69117.1"/>
    <property type="molecule type" value="Genomic_DNA"/>
</dbReference>
<proteinExistence type="predicted"/>
<sequence length="193" mass="21053">MATVQPSASDENFATLQQDPFFDVVTDLISGYLADAFDDPAGGEVDRWTLSALPATNSAAERQRLFTLNVGPMEVLFVERFTEGGEVVDYRTGLYVSASALNAETGCTLDELALRTPLVRMQPTSMASADGDGVLLDWFLSDEGADEQFFELPLDKATRPLAEHLVTKGRGPYAQFHNRAFAAHVLAQETTDE</sequence>
<dbReference type="AlphaFoldDB" id="A0A541B9W4"/>
<dbReference type="Proteomes" id="UP000316256">
    <property type="component" value="Unassembled WGS sequence"/>
</dbReference>
<dbReference type="RefSeq" id="WP_142098657.1">
    <property type="nucleotide sequence ID" value="NZ_VIGH01000004.1"/>
</dbReference>
<accession>A0A541B9W4</accession>
<protein>
    <submittedName>
        <fullName evidence="1">Uncharacterized protein</fullName>
    </submittedName>
</protein>
<evidence type="ECO:0000313" key="1">
    <source>
        <dbReference type="EMBL" id="TQF69117.1"/>
    </source>
</evidence>
<evidence type="ECO:0000313" key="2">
    <source>
        <dbReference type="Proteomes" id="UP000316256"/>
    </source>
</evidence>
<keyword evidence="2" id="KW-1185">Reference proteome</keyword>
<gene>
    <name evidence="1" type="ORF">FK531_10120</name>
</gene>
<reference evidence="1 2" key="1">
    <citation type="submission" date="2019-06" db="EMBL/GenBank/DDBJ databases">
        <title>Rhodococcus spaelei sp. nov., isolated from a cave.</title>
        <authorList>
            <person name="Lee S.D."/>
        </authorList>
    </citation>
    <scope>NUCLEOTIDE SEQUENCE [LARGE SCALE GENOMIC DNA]</scope>
    <source>
        <strain evidence="1 2">C9-5</strain>
    </source>
</reference>
<organism evidence="1 2">
    <name type="scientific">Rhodococcus spelaei</name>
    <dbReference type="NCBI Taxonomy" id="2546320"/>
    <lineage>
        <taxon>Bacteria</taxon>
        <taxon>Bacillati</taxon>
        <taxon>Actinomycetota</taxon>
        <taxon>Actinomycetes</taxon>
        <taxon>Mycobacteriales</taxon>
        <taxon>Nocardiaceae</taxon>
        <taxon>Rhodococcus</taxon>
    </lineage>
</organism>
<name>A0A541B9W4_9NOCA</name>
<dbReference type="OrthoDB" id="4469572at2"/>
<comment type="caution">
    <text evidence="1">The sequence shown here is derived from an EMBL/GenBank/DDBJ whole genome shotgun (WGS) entry which is preliminary data.</text>
</comment>